<dbReference type="InterPro" id="IPR000640">
    <property type="entry name" value="EFG_V-like"/>
</dbReference>
<dbReference type="FunFam" id="2.40.30.10:FF:000016">
    <property type="entry name" value="GTP-binding protein TypA"/>
    <property type="match status" value="1"/>
</dbReference>
<dbReference type="InterPro" id="IPR047042">
    <property type="entry name" value="BipA_II"/>
</dbReference>
<dbReference type="PANTHER" id="PTHR42908">
    <property type="entry name" value="TRANSLATION ELONGATION FACTOR-RELATED"/>
    <property type="match status" value="1"/>
</dbReference>
<dbReference type="GO" id="GO:0003924">
    <property type="term" value="F:GTPase activity"/>
    <property type="evidence" value="ECO:0007669"/>
    <property type="project" value="UniProtKB-UniRule"/>
</dbReference>
<protein>
    <recommendedName>
        <fullName evidence="4">Large ribosomal subunit assembly factor BipA</fullName>
        <ecNumber evidence="4">3.6.5.-</ecNumber>
    </recommendedName>
    <alternativeName>
        <fullName evidence="4">GTP-binding protein BipA</fullName>
    </alternativeName>
</protein>
<dbReference type="PRINTS" id="PR00315">
    <property type="entry name" value="ELONGATNFCT"/>
</dbReference>
<dbReference type="FunFam" id="3.40.50.300:FF:000055">
    <property type="entry name" value="GTP-binding protein TypA"/>
    <property type="match status" value="1"/>
</dbReference>
<dbReference type="InterPro" id="IPR031157">
    <property type="entry name" value="G_TR_CS"/>
</dbReference>
<name>D5MLY8_METO1</name>
<keyword evidence="4" id="KW-0378">Hydrolase</keyword>
<dbReference type="CDD" id="cd16263">
    <property type="entry name" value="BipA_III"/>
    <property type="match status" value="1"/>
</dbReference>
<dbReference type="GO" id="GO:0009409">
    <property type="term" value="P:response to cold"/>
    <property type="evidence" value="ECO:0007669"/>
    <property type="project" value="UniProtKB-ARBA"/>
</dbReference>
<evidence type="ECO:0000313" key="7">
    <source>
        <dbReference type="Proteomes" id="UP000006898"/>
    </source>
</evidence>
<organism evidence="6 7">
    <name type="scientific">Methylomirabilis oxygeniifera</name>
    <dbReference type="NCBI Taxonomy" id="671143"/>
    <lineage>
        <taxon>Bacteria</taxon>
        <taxon>Candidatus Methylomirabilota</taxon>
        <taxon>Candidatus Methylomirabilia</taxon>
        <taxon>Candidatus Methylomirabilales</taxon>
        <taxon>Candidatus Methylomirabilaceae</taxon>
        <taxon>Candidatus Methylomirabilis</taxon>
    </lineage>
</organism>
<dbReference type="KEGG" id="mox:DAMO_2972"/>
<dbReference type="eggNOG" id="COG1217">
    <property type="taxonomic scope" value="Bacteria"/>
</dbReference>
<dbReference type="FunFam" id="3.30.70.240:FF:000002">
    <property type="entry name" value="GTP-binding protein TypA"/>
    <property type="match status" value="1"/>
</dbReference>
<evidence type="ECO:0000256" key="4">
    <source>
        <dbReference type="HAMAP-Rule" id="MF_00849"/>
    </source>
</evidence>
<dbReference type="PATRIC" id="fig|671143.5.peg.2603"/>
<dbReference type="PANTHER" id="PTHR42908:SF8">
    <property type="entry name" value="TR-TYPE G DOMAIN-CONTAINING PROTEIN"/>
    <property type="match status" value="1"/>
</dbReference>
<dbReference type="Gene3D" id="2.40.50.250">
    <property type="entry name" value="bipa protein"/>
    <property type="match status" value="1"/>
</dbReference>
<dbReference type="PROSITE" id="PS00301">
    <property type="entry name" value="G_TR_1"/>
    <property type="match status" value="1"/>
</dbReference>
<dbReference type="NCBIfam" id="TIGR00231">
    <property type="entry name" value="small_GTP"/>
    <property type="match status" value="1"/>
</dbReference>
<dbReference type="PROSITE" id="PS51722">
    <property type="entry name" value="G_TR_2"/>
    <property type="match status" value="1"/>
</dbReference>
<dbReference type="InterPro" id="IPR053905">
    <property type="entry name" value="EF-G-like_DII"/>
</dbReference>
<keyword evidence="2 4" id="KW-0342">GTP-binding</keyword>
<dbReference type="HAMAP" id="MF_00849">
    <property type="entry name" value="BipA"/>
    <property type="match status" value="1"/>
</dbReference>
<dbReference type="GO" id="GO:0010467">
    <property type="term" value="P:gene expression"/>
    <property type="evidence" value="ECO:0007669"/>
    <property type="project" value="UniProtKB-ARBA"/>
</dbReference>
<dbReference type="Gene3D" id="3.40.50.300">
    <property type="entry name" value="P-loop containing nucleotide triphosphate hydrolases"/>
    <property type="match status" value="1"/>
</dbReference>
<dbReference type="InterPro" id="IPR048876">
    <property type="entry name" value="BipA_C"/>
</dbReference>
<evidence type="ECO:0000259" key="5">
    <source>
        <dbReference type="PROSITE" id="PS51722"/>
    </source>
</evidence>
<dbReference type="InterPro" id="IPR005225">
    <property type="entry name" value="Small_GTP-bd"/>
</dbReference>
<keyword evidence="4" id="KW-0963">Cytoplasm</keyword>
<dbReference type="InterPro" id="IPR035651">
    <property type="entry name" value="BipA_V"/>
</dbReference>
<feature type="binding site" evidence="4">
    <location>
        <begin position="131"/>
        <end position="134"/>
    </location>
    <ligand>
        <name>GTP</name>
        <dbReference type="ChEBI" id="CHEBI:37565"/>
    </ligand>
</feature>
<dbReference type="GO" id="GO:0000049">
    <property type="term" value="F:tRNA binding"/>
    <property type="evidence" value="ECO:0007669"/>
    <property type="project" value="UniProtKB-KW"/>
</dbReference>
<dbReference type="Pfam" id="PF00009">
    <property type="entry name" value="GTP_EFTU"/>
    <property type="match status" value="1"/>
</dbReference>
<feature type="domain" description="Tr-type G" evidence="5">
    <location>
        <begin position="6"/>
        <end position="201"/>
    </location>
</feature>
<dbReference type="SUPFAM" id="SSF52540">
    <property type="entry name" value="P-loop containing nucleoside triphosphate hydrolases"/>
    <property type="match status" value="1"/>
</dbReference>
<dbReference type="EMBL" id="FP565575">
    <property type="protein sequence ID" value="CBE70045.1"/>
    <property type="molecule type" value="Genomic_DNA"/>
</dbReference>
<accession>D5MLY8</accession>
<keyword evidence="4" id="KW-0820">tRNA-binding</keyword>
<reference evidence="6 7" key="1">
    <citation type="journal article" date="2010" name="Nature">
        <title>Nitrite-driven anaerobic methane oxidation by oxygenic bacteria.</title>
        <authorList>
            <person name="Ettwig K.F."/>
            <person name="Butler M.K."/>
            <person name="Le Paslier D."/>
            <person name="Pelletier E."/>
            <person name="Mangenot S."/>
            <person name="Kuypers M.M.M."/>
            <person name="Schreiber F."/>
            <person name="Dutilh B.E."/>
            <person name="Zedelius J."/>
            <person name="de Beer D."/>
            <person name="Gloerich J."/>
            <person name="Wessels H.J.C.T."/>
            <person name="van Allen T."/>
            <person name="Luesken F."/>
            <person name="Wu M."/>
            <person name="van de Pas-Schoonen K.T."/>
            <person name="Op den Camp H.J.M."/>
            <person name="Janssen-Megens E.M."/>
            <person name="Francoijs K-J."/>
            <person name="Stunnenberg H."/>
            <person name="Weissenbach J."/>
            <person name="Jetten M.S.M."/>
            <person name="Strous M."/>
        </authorList>
    </citation>
    <scope>NUCLEOTIDE SEQUENCE [LARGE SCALE GENOMIC DNA]</scope>
</reference>
<dbReference type="CDD" id="cd01891">
    <property type="entry name" value="TypA_BipA"/>
    <property type="match status" value="1"/>
</dbReference>
<dbReference type="STRING" id="671143.DAMO_2972"/>
<dbReference type="FunFam" id="2.40.50.250:FF:000001">
    <property type="entry name" value="GTP-binding protein TypA"/>
    <property type="match status" value="1"/>
</dbReference>
<feature type="binding site" evidence="4">
    <location>
        <begin position="18"/>
        <end position="23"/>
    </location>
    <ligand>
        <name>GTP</name>
        <dbReference type="ChEBI" id="CHEBI:37565"/>
    </ligand>
</feature>
<dbReference type="SUPFAM" id="SSF50447">
    <property type="entry name" value="Translation proteins"/>
    <property type="match status" value="1"/>
</dbReference>
<keyword evidence="4" id="KW-0690">Ribosome biogenesis</keyword>
<dbReference type="GO" id="GO:0005525">
    <property type="term" value="F:GTP binding"/>
    <property type="evidence" value="ECO:0007669"/>
    <property type="project" value="UniProtKB-UniRule"/>
</dbReference>
<dbReference type="HOGENOM" id="CLU_017016_4_0_0"/>
<evidence type="ECO:0000313" key="6">
    <source>
        <dbReference type="EMBL" id="CBE70045.1"/>
    </source>
</evidence>
<dbReference type="InterPro" id="IPR035647">
    <property type="entry name" value="EFG_III/V"/>
</dbReference>
<evidence type="ECO:0000256" key="3">
    <source>
        <dbReference type="ARBA" id="ARBA00048548"/>
    </source>
</evidence>
<dbReference type="InterPro" id="IPR047041">
    <property type="entry name" value="BipA_GTP-bd_dom"/>
</dbReference>
<dbReference type="InterPro" id="IPR027417">
    <property type="entry name" value="P-loop_NTPase"/>
</dbReference>
<dbReference type="CDD" id="cd03691">
    <property type="entry name" value="BipA_TypA_II"/>
    <property type="match status" value="1"/>
</dbReference>
<dbReference type="SMART" id="SM00838">
    <property type="entry name" value="EFG_C"/>
    <property type="match status" value="1"/>
</dbReference>
<dbReference type="Pfam" id="PF21018">
    <property type="entry name" value="BipA_C"/>
    <property type="match status" value="1"/>
</dbReference>
<dbReference type="SUPFAM" id="SSF54980">
    <property type="entry name" value="EF-G C-terminal domain-like"/>
    <property type="match status" value="2"/>
</dbReference>
<dbReference type="AlphaFoldDB" id="D5MLY8"/>
<gene>
    <name evidence="6" type="primary">typA</name>
    <name evidence="4" type="synonym">bipA</name>
    <name evidence="6" type="ORF">DAMO_2972</name>
</gene>
<evidence type="ECO:0000256" key="1">
    <source>
        <dbReference type="ARBA" id="ARBA00022741"/>
    </source>
</evidence>
<keyword evidence="1 4" id="KW-0547">Nucleotide-binding</keyword>
<dbReference type="GO" id="GO:0000027">
    <property type="term" value="P:ribosomal large subunit assembly"/>
    <property type="evidence" value="ECO:0007669"/>
    <property type="project" value="UniProtKB-UniRule"/>
</dbReference>
<dbReference type="CDD" id="cd03710">
    <property type="entry name" value="BipA_TypA_C"/>
    <property type="match status" value="1"/>
</dbReference>
<dbReference type="GO" id="GO:1990904">
    <property type="term" value="C:ribonucleoprotein complex"/>
    <property type="evidence" value="ECO:0007669"/>
    <property type="project" value="TreeGrafter"/>
</dbReference>
<dbReference type="InterPro" id="IPR042116">
    <property type="entry name" value="TypA/BipA_C"/>
</dbReference>
<dbReference type="Gene3D" id="3.30.70.870">
    <property type="entry name" value="Elongation Factor G (Translational Gtpase), domain 3"/>
    <property type="match status" value="1"/>
</dbReference>
<comment type="subunit">
    <text evidence="4">Monomer.</text>
</comment>
<dbReference type="Gene3D" id="2.40.30.10">
    <property type="entry name" value="Translation factors"/>
    <property type="match status" value="1"/>
</dbReference>
<dbReference type="InterPro" id="IPR047043">
    <property type="entry name" value="BipA_III"/>
</dbReference>
<dbReference type="NCBIfam" id="TIGR01394">
    <property type="entry name" value="TypA_BipA"/>
    <property type="match status" value="1"/>
</dbReference>
<dbReference type="Pfam" id="PF00679">
    <property type="entry name" value="EFG_C"/>
    <property type="match status" value="1"/>
</dbReference>
<evidence type="ECO:0000256" key="2">
    <source>
        <dbReference type="ARBA" id="ARBA00023134"/>
    </source>
</evidence>
<keyword evidence="4" id="KW-0699">rRNA-binding</keyword>
<dbReference type="InterPro" id="IPR009000">
    <property type="entry name" value="Transl_B-barrel_sf"/>
</dbReference>
<dbReference type="GO" id="GO:0019843">
    <property type="term" value="F:rRNA binding"/>
    <property type="evidence" value="ECO:0007669"/>
    <property type="project" value="UniProtKB-KW"/>
</dbReference>
<comment type="similarity">
    <text evidence="4">Belongs to the TRAFAC class translation factor GTPase superfamily. Classic translation factor GTPase family. BipA subfamily.</text>
</comment>
<dbReference type="GO" id="GO:0043022">
    <property type="term" value="F:ribosome binding"/>
    <property type="evidence" value="ECO:0007669"/>
    <property type="project" value="UniProtKB-UniRule"/>
</dbReference>
<comment type="subcellular location">
    <subcellularLocation>
        <location evidence="4">Cytoplasm</location>
    </subcellularLocation>
    <text evidence="4">Binds to ribosomes.</text>
</comment>
<dbReference type="GO" id="GO:0005829">
    <property type="term" value="C:cytosol"/>
    <property type="evidence" value="ECO:0007669"/>
    <property type="project" value="TreeGrafter"/>
</dbReference>
<keyword evidence="4" id="KW-0694">RNA-binding</keyword>
<comment type="catalytic activity">
    <reaction evidence="3 4">
        <text>GTP + H2O = GDP + phosphate + H(+)</text>
        <dbReference type="Rhea" id="RHEA:19669"/>
        <dbReference type="ChEBI" id="CHEBI:15377"/>
        <dbReference type="ChEBI" id="CHEBI:15378"/>
        <dbReference type="ChEBI" id="CHEBI:37565"/>
        <dbReference type="ChEBI" id="CHEBI:43474"/>
        <dbReference type="ChEBI" id="CHEBI:58189"/>
    </reaction>
</comment>
<dbReference type="Pfam" id="PF22042">
    <property type="entry name" value="EF-G_D2"/>
    <property type="match status" value="1"/>
</dbReference>
<dbReference type="InterPro" id="IPR000795">
    <property type="entry name" value="T_Tr_GTP-bd_dom"/>
</dbReference>
<dbReference type="InterPro" id="IPR006298">
    <property type="entry name" value="BipA"/>
</dbReference>
<dbReference type="Gene3D" id="3.30.70.240">
    <property type="match status" value="1"/>
</dbReference>
<sequence length="609" mass="67576">MVQQRTDLRNLAIIAHVDHGKTTLVDAMLKQSHIFRDNQAVMMRIMDSNPLERERGITILAKNTAVTYGSVKINIVDTPGHADFGGEVERVLNMVDGVLLLVDAVEGPMPQTRFVLRKALELQHRVVVVVNKIDRANARADYAANATFDLFIDLGATEEQADFPIVYTDGLRGRAGHTPTSLAPDLQPLFETILSSLPPPVVEPDGPTQMLVNLLAYDDYKGRIAIGRLCAGRLRRAQEVIRIAKDGTYHPDKVAQVFVHQGLDRIEVEEAGAGEIVAVAGLEEVGIGETIADKDNPQALPPILVDEPTVQMTFSVNTSPFAGREGRWSSSRSLRERLFKELEHNVSLRVHDTESPDSFLVAGRGELHLVVLIETMRREGYELQVSRPEVIFQTDPETGARLEPFERVSIEVPEEQAGLVMEMLGVRRGRLMDMRTGEQGFVHYEFIVPTRGLLGFRQAFLTATRGTGLLNSLFYAYEPMVGEIRARDRGSLVAWEAGVATAYGLASAEGSGILFIGPGTEAYEGMVVGEAAKERDLEVNVAKRKHLTNMRSSTSDVAVRLTPPRQMSLDNCVEYLAEDELLEVTPKSLRLRKKLLDRHERKRGRVARH</sequence>
<proteinExistence type="inferred from homology"/>
<dbReference type="EC" id="3.6.5.-" evidence="4"/>
<comment type="function">
    <text evidence="4">A 50S ribosomal subunit assembly protein with GTPase activity, required for 50S subunit assembly at low temperatures, may also play a role in translation. Binds GTP and analogs. Binds the 70S ribosome between the 30S and 50S subunits, in a similar position as ribosome-bound EF-G; it contacts a number of ribosomal proteins, both rRNAs and the A-site tRNA.</text>
</comment>
<dbReference type="FunFam" id="3.30.70.870:FF:000003">
    <property type="entry name" value="GTP-binding protein TypA"/>
    <property type="match status" value="1"/>
</dbReference>
<dbReference type="Proteomes" id="UP000006898">
    <property type="component" value="Chromosome"/>
</dbReference>